<dbReference type="GO" id="GO:0005524">
    <property type="term" value="F:ATP binding"/>
    <property type="evidence" value="ECO:0007669"/>
    <property type="project" value="UniProtKB-KW"/>
</dbReference>
<evidence type="ECO:0000313" key="4">
    <source>
        <dbReference type="Proteomes" id="UP000641803"/>
    </source>
</evidence>
<evidence type="ECO:0000313" key="3">
    <source>
        <dbReference type="EMBL" id="MBD7951964.1"/>
    </source>
</evidence>
<comment type="caution">
    <text evidence="3">The sequence shown here is derived from an EMBL/GenBank/DDBJ whole genome shotgun (WGS) entry which is preliminary data.</text>
</comment>
<keyword evidence="3" id="KW-0547">Nucleotide-binding</keyword>
<dbReference type="Gene3D" id="3.40.50.300">
    <property type="entry name" value="P-loop containing nucleotide triphosphate hydrolases"/>
    <property type="match status" value="1"/>
</dbReference>
<proteinExistence type="predicted"/>
<evidence type="ECO:0000256" key="1">
    <source>
        <dbReference type="SAM" id="MobiDB-lite"/>
    </source>
</evidence>
<evidence type="ECO:0000259" key="2">
    <source>
        <dbReference type="Pfam" id="PF00005"/>
    </source>
</evidence>
<protein>
    <submittedName>
        <fullName evidence="3">ATP-binding cassette domain-containing protein</fullName>
    </submittedName>
</protein>
<feature type="region of interest" description="Disordered" evidence="1">
    <location>
        <begin position="59"/>
        <end position="82"/>
    </location>
</feature>
<feature type="domain" description="ABC transporter" evidence="2">
    <location>
        <begin position="17"/>
        <end position="46"/>
    </location>
</feature>
<accession>A0ABR8RVY6</accession>
<reference evidence="3 4" key="1">
    <citation type="submission" date="2020-08" db="EMBL/GenBank/DDBJ databases">
        <title>A Genomic Blueprint of the Chicken Gut Microbiome.</title>
        <authorList>
            <person name="Gilroy R."/>
            <person name="Ravi A."/>
            <person name="Getino M."/>
            <person name="Pursley I."/>
            <person name="Horton D.L."/>
            <person name="Alikhan N.-F."/>
            <person name="Baker D."/>
            <person name="Gharbi K."/>
            <person name="Hall N."/>
            <person name="Watson M."/>
            <person name="Adriaenssens E.M."/>
            <person name="Foster-Nyarko E."/>
            <person name="Jarju S."/>
            <person name="Secka A."/>
            <person name="Antonio M."/>
            <person name="Oren A."/>
            <person name="Chaudhuri R."/>
            <person name="La Ragione R.M."/>
            <person name="Hildebrand F."/>
            <person name="Pallen M.J."/>
        </authorList>
    </citation>
    <scope>NUCLEOTIDE SEQUENCE [LARGE SCALE GENOMIC DNA]</scope>
    <source>
        <strain evidence="3 4">Sa4CUA1</strain>
    </source>
</reference>
<dbReference type="EMBL" id="JACSQQ010000035">
    <property type="protein sequence ID" value="MBD7951964.1"/>
    <property type="molecule type" value="Genomic_DNA"/>
</dbReference>
<name>A0ABR8RVY6_9CELL</name>
<dbReference type="SUPFAM" id="SSF52540">
    <property type="entry name" value="P-loop containing nucleoside triphosphate hydrolases"/>
    <property type="match status" value="1"/>
</dbReference>
<dbReference type="InterPro" id="IPR003439">
    <property type="entry name" value="ABC_transporter-like_ATP-bd"/>
</dbReference>
<sequence>MLNLRGVAFVRDGRTILEHVDLTVRAGEHWALIGPNGAGRSRVLSMCGVVERAVRAVDGRSGQPELHTRRDLSHRPGSCHLG</sequence>
<organism evidence="3 4">
    <name type="scientific">Oerskovia rustica</name>
    <dbReference type="NCBI Taxonomy" id="2762237"/>
    <lineage>
        <taxon>Bacteria</taxon>
        <taxon>Bacillati</taxon>
        <taxon>Actinomycetota</taxon>
        <taxon>Actinomycetes</taxon>
        <taxon>Micrococcales</taxon>
        <taxon>Cellulomonadaceae</taxon>
        <taxon>Oerskovia</taxon>
    </lineage>
</organism>
<keyword evidence="4" id="KW-1185">Reference proteome</keyword>
<dbReference type="InterPro" id="IPR027417">
    <property type="entry name" value="P-loop_NTPase"/>
</dbReference>
<gene>
    <name evidence="3" type="ORF">H9652_16295</name>
</gene>
<dbReference type="Pfam" id="PF00005">
    <property type="entry name" value="ABC_tran"/>
    <property type="match status" value="1"/>
</dbReference>
<keyword evidence="3" id="KW-0067">ATP-binding</keyword>
<dbReference type="Proteomes" id="UP000641803">
    <property type="component" value="Unassembled WGS sequence"/>
</dbReference>
<dbReference type="CDD" id="cd00267">
    <property type="entry name" value="ABC_ATPase"/>
    <property type="match status" value="1"/>
</dbReference>